<sequence>RAVDAEEEVQVPTQDDVVQENVIEEVATERVKSSEDVENVFNQGRMSVDMETDKAIKLEVDQEKDARVKGRHADSQAEIYNIDLD</sequence>
<evidence type="ECO:0000313" key="1">
    <source>
        <dbReference type="EMBL" id="GFD40258.1"/>
    </source>
</evidence>
<proteinExistence type="predicted"/>
<feature type="non-terminal residue" evidence="1">
    <location>
        <position position="85"/>
    </location>
</feature>
<protein>
    <submittedName>
        <fullName evidence="1">Uncharacterized protein</fullName>
    </submittedName>
</protein>
<gene>
    <name evidence="1" type="ORF">Tci_912227</name>
</gene>
<reference evidence="1" key="1">
    <citation type="journal article" date="2019" name="Sci. Rep.">
        <title>Draft genome of Tanacetum cinerariifolium, the natural source of mosquito coil.</title>
        <authorList>
            <person name="Yamashiro T."/>
            <person name="Shiraishi A."/>
            <person name="Satake H."/>
            <person name="Nakayama K."/>
        </authorList>
    </citation>
    <scope>NUCLEOTIDE SEQUENCE</scope>
</reference>
<comment type="caution">
    <text evidence="1">The sequence shown here is derived from an EMBL/GenBank/DDBJ whole genome shotgun (WGS) entry which is preliminary data.</text>
</comment>
<organism evidence="1">
    <name type="scientific">Tanacetum cinerariifolium</name>
    <name type="common">Dalmatian daisy</name>
    <name type="synonym">Chrysanthemum cinerariifolium</name>
    <dbReference type="NCBI Taxonomy" id="118510"/>
    <lineage>
        <taxon>Eukaryota</taxon>
        <taxon>Viridiplantae</taxon>
        <taxon>Streptophyta</taxon>
        <taxon>Embryophyta</taxon>
        <taxon>Tracheophyta</taxon>
        <taxon>Spermatophyta</taxon>
        <taxon>Magnoliopsida</taxon>
        <taxon>eudicotyledons</taxon>
        <taxon>Gunneridae</taxon>
        <taxon>Pentapetalae</taxon>
        <taxon>asterids</taxon>
        <taxon>campanulids</taxon>
        <taxon>Asterales</taxon>
        <taxon>Asteraceae</taxon>
        <taxon>Asteroideae</taxon>
        <taxon>Anthemideae</taxon>
        <taxon>Anthemidinae</taxon>
        <taxon>Tanacetum</taxon>
    </lineage>
</organism>
<dbReference type="EMBL" id="BKCJ011530919">
    <property type="protein sequence ID" value="GFD40258.1"/>
    <property type="molecule type" value="Genomic_DNA"/>
</dbReference>
<dbReference type="AlphaFoldDB" id="A0A699W3C2"/>
<feature type="non-terminal residue" evidence="1">
    <location>
        <position position="1"/>
    </location>
</feature>
<name>A0A699W3C2_TANCI</name>
<accession>A0A699W3C2</accession>